<protein>
    <submittedName>
        <fullName evidence="1">11032_t:CDS:1</fullName>
    </submittedName>
</protein>
<dbReference type="Proteomes" id="UP000789860">
    <property type="component" value="Unassembled WGS sequence"/>
</dbReference>
<evidence type="ECO:0000313" key="1">
    <source>
        <dbReference type="EMBL" id="CAG8481920.1"/>
    </source>
</evidence>
<comment type="caution">
    <text evidence="1">The sequence shown here is derived from an EMBL/GenBank/DDBJ whole genome shotgun (WGS) entry which is preliminary data.</text>
</comment>
<gene>
    <name evidence="1" type="ORF">SCALOS_LOCUS2458</name>
</gene>
<reference evidence="1" key="1">
    <citation type="submission" date="2021-06" db="EMBL/GenBank/DDBJ databases">
        <authorList>
            <person name="Kallberg Y."/>
            <person name="Tangrot J."/>
            <person name="Rosling A."/>
        </authorList>
    </citation>
    <scope>NUCLEOTIDE SEQUENCE</scope>
    <source>
        <strain evidence="1">AU212A</strain>
    </source>
</reference>
<dbReference type="EMBL" id="CAJVPM010002197">
    <property type="protein sequence ID" value="CAG8481920.1"/>
    <property type="molecule type" value="Genomic_DNA"/>
</dbReference>
<organism evidence="1 2">
    <name type="scientific">Scutellospora calospora</name>
    <dbReference type="NCBI Taxonomy" id="85575"/>
    <lineage>
        <taxon>Eukaryota</taxon>
        <taxon>Fungi</taxon>
        <taxon>Fungi incertae sedis</taxon>
        <taxon>Mucoromycota</taxon>
        <taxon>Glomeromycotina</taxon>
        <taxon>Glomeromycetes</taxon>
        <taxon>Diversisporales</taxon>
        <taxon>Gigasporaceae</taxon>
        <taxon>Scutellospora</taxon>
    </lineage>
</organism>
<sequence>MSINILIYLVELHQAKDKKNLSFEIHITDSEIIDEVESLVGKGVRCSIKNILDFIILSMINKDILNYSKSTLHICISGNSQNIEHKVKHYKKLYILQVTLAPLIAELHEIKTGFIDQNGYKWKIELYISAD</sequence>
<proteinExistence type="predicted"/>
<evidence type="ECO:0000313" key="2">
    <source>
        <dbReference type="Proteomes" id="UP000789860"/>
    </source>
</evidence>
<name>A0ACA9KM57_9GLOM</name>
<keyword evidence="2" id="KW-1185">Reference proteome</keyword>
<accession>A0ACA9KM57</accession>